<feature type="transmembrane region" description="Helical" evidence="3">
    <location>
        <begin position="94"/>
        <end position="117"/>
    </location>
</feature>
<dbReference type="PANTHER" id="PTHR33222:SF9">
    <property type="entry name" value="PROTEIN CURVATURE THYLAKOID 1B, CHLOROPLASTIC"/>
    <property type="match status" value="1"/>
</dbReference>
<reference evidence="5" key="1">
    <citation type="submission" date="2018-01" db="EMBL/GenBank/DDBJ databases">
        <authorList>
            <person name="Mao J.F."/>
        </authorList>
    </citation>
    <scope>NUCLEOTIDE SEQUENCE</scope>
    <source>
        <strain evidence="5">Huo1</strain>
        <tissue evidence="5">Leaf</tissue>
    </source>
</reference>
<evidence type="ECO:0000313" key="6">
    <source>
        <dbReference type="Proteomes" id="UP000298416"/>
    </source>
</evidence>
<feature type="domain" description="Cyanobacterial aminoacyl-tRNA synthetase CAAD" evidence="4">
    <location>
        <begin position="82"/>
        <end position="165"/>
    </location>
</feature>
<feature type="transmembrane region" description="Helical" evidence="3">
    <location>
        <begin position="123"/>
        <end position="143"/>
    </location>
</feature>
<keyword evidence="3" id="KW-0472">Membrane</keyword>
<name>A0A8X8Z6V3_SALSN</name>
<dbReference type="Pfam" id="PF14159">
    <property type="entry name" value="CAAD"/>
    <property type="match status" value="1"/>
</dbReference>
<evidence type="ECO:0000256" key="1">
    <source>
        <dbReference type="ARBA" id="ARBA00004141"/>
    </source>
</evidence>
<accession>A0A8X8Z6V3</accession>
<keyword evidence="3" id="KW-1133">Transmembrane helix</keyword>
<comment type="caution">
    <text evidence="5">The sequence shown here is derived from an EMBL/GenBank/DDBJ whole genome shotgun (WGS) entry which is preliminary data.</text>
</comment>
<sequence length="167" mass="17310">MASTAFTPLSLSSPSKAPRLQSAATGGAAAQCVTIPTPHLAKTTSYSRKSSRNVVAMVTGEASTEVADVASIETETPEIVTKIQQAWDKVEDKYAVTSLAVAGLLGLIASAGVISAIDKLPLIPGVLELVGIGYTGYFAYINLASKSSRDALIEKVKCTYDDIIGSS</sequence>
<feature type="region of interest" description="Disordered" evidence="2">
    <location>
        <begin position="1"/>
        <end position="20"/>
    </location>
</feature>
<proteinExistence type="predicted"/>
<feature type="compositionally biased region" description="Polar residues" evidence="2">
    <location>
        <begin position="1"/>
        <end position="15"/>
    </location>
</feature>
<evidence type="ECO:0000313" key="5">
    <source>
        <dbReference type="EMBL" id="KAG6393452.1"/>
    </source>
</evidence>
<evidence type="ECO:0000259" key="4">
    <source>
        <dbReference type="Pfam" id="PF14159"/>
    </source>
</evidence>
<comment type="subcellular location">
    <subcellularLocation>
        <location evidence="1">Membrane</location>
        <topology evidence="1">Multi-pass membrane protein</topology>
    </subcellularLocation>
</comment>
<dbReference type="InterPro" id="IPR025564">
    <property type="entry name" value="CAAD_dom"/>
</dbReference>
<dbReference type="AlphaFoldDB" id="A0A8X8Z6V3"/>
<keyword evidence="3" id="KW-0812">Transmembrane</keyword>
<gene>
    <name evidence="5" type="ORF">SASPL_147694</name>
</gene>
<organism evidence="5">
    <name type="scientific">Salvia splendens</name>
    <name type="common">Scarlet sage</name>
    <dbReference type="NCBI Taxonomy" id="180675"/>
    <lineage>
        <taxon>Eukaryota</taxon>
        <taxon>Viridiplantae</taxon>
        <taxon>Streptophyta</taxon>
        <taxon>Embryophyta</taxon>
        <taxon>Tracheophyta</taxon>
        <taxon>Spermatophyta</taxon>
        <taxon>Magnoliopsida</taxon>
        <taxon>eudicotyledons</taxon>
        <taxon>Gunneridae</taxon>
        <taxon>Pentapetalae</taxon>
        <taxon>asterids</taxon>
        <taxon>lamiids</taxon>
        <taxon>Lamiales</taxon>
        <taxon>Lamiaceae</taxon>
        <taxon>Nepetoideae</taxon>
        <taxon>Mentheae</taxon>
        <taxon>Salviinae</taxon>
        <taxon>Salvia</taxon>
        <taxon>Salvia subgen. Calosphace</taxon>
        <taxon>core Calosphace</taxon>
    </lineage>
</organism>
<dbReference type="EMBL" id="PNBA02000018">
    <property type="protein sequence ID" value="KAG6393452.1"/>
    <property type="molecule type" value="Genomic_DNA"/>
</dbReference>
<reference evidence="5" key="2">
    <citation type="submission" date="2020-08" db="EMBL/GenBank/DDBJ databases">
        <title>Plant Genome Project.</title>
        <authorList>
            <person name="Zhang R.-G."/>
        </authorList>
    </citation>
    <scope>NUCLEOTIDE SEQUENCE</scope>
    <source>
        <strain evidence="5">Huo1</strain>
        <tissue evidence="5">Leaf</tissue>
    </source>
</reference>
<dbReference type="OrthoDB" id="2014299at2759"/>
<dbReference type="GO" id="GO:0009535">
    <property type="term" value="C:chloroplast thylakoid membrane"/>
    <property type="evidence" value="ECO:0007669"/>
    <property type="project" value="TreeGrafter"/>
</dbReference>
<dbReference type="Proteomes" id="UP000298416">
    <property type="component" value="Unassembled WGS sequence"/>
</dbReference>
<evidence type="ECO:0000256" key="3">
    <source>
        <dbReference type="SAM" id="Phobius"/>
    </source>
</evidence>
<keyword evidence="6" id="KW-1185">Reference proteome</keyword>
<protein>
    <recommendedName>
        <fullName evidence="4">Cyanobacterial aminoacyl-tRNA synthetase CAAD domain-containing protein</fullName>
    </recommendedName>
</protein>
<evidence type="ECO:0000256" key="2">
    <source>
        <dbReference type="SAM" id="MobiDB-lite"/>
    </source>
</evidence>
<dbReference type="InterPro" id="IPR033344">
    <property type="entry name" value="CURT1"/>
</dbReference>
<dbReference type="PANTHER" id="PTHR33222">
    <property type="match status" value="1"/>
</dbReference>